<dbReference type="GO" id="GO:0009279">
    <property type="term" value="C:cell outer membrane"/>
    <property type="evidence" value="ECO:0007669"/>
    <property type="project" value="UniProtKB-SubCell"/>
</dbReference>
<keyword evidence="2" id="KW-0675">Receptor</keyword>
<evidence type="ECO:0000313" key="3">
    <source>
        <dbReference type="Proteomes" id="UP000612329"/>
    </source>
</evidence>
<comment type="subcellular location">
    <subcellularLocation>
        <location evidence="1">Cell outer membrane</location>
        <topology evidence="1">Multi-pass membrane protein</topology>
    </subcellularLocation>
</comment>
<reference evidence="2" key="1">
    <citation type="journal article" date="2014" name="Int. J. Syst. Evol. Microbiol.">
        <title>Complete genome sequence of Corynebacterium casei LMG S-19264T (=DSM 44701T), isolated from a smear-ripened cheese.</title>
        <authorList>
            <consortium name="US DOE Joint Genome Institute (JGI-PGF)"/>
            <person name="Walter F."/>
            <person name="Albersmeier A."/>
            <person name="Kalinowski J."/>
            <person name="Ruckert C."/>
        </authorList>
    </citation>
    <scope>NUCLEOTIDE SEQUENCE</scope>
    <source>
        <strain evidence="2">JCM 12862</strain>
    </source>
</reference>
<dbReference type="InterPro" id="IPR008969">
    <property type="entry name" value="CarboxyPept-like_regulatory"/>
</dbReference>
<keyword evidence="1" id="KW-0998">Cell outer membrane</keyword>
<comment type="similarity">
    <text evidence="1">Belongs to the TonB-dependent receptor family.</text>
</comment>
<keyword evidence="1" id="KW-0813">Transport</keyword>
<dbReference type="AlphaFoldDB" id="A0A8J3BSX4"/>
<protein>
    <submittedName>
        <fullName evidence="2">TonB-dependent receptor</fullName>
    </submittedName>
</protein>
<dbReference type="InterPro" id="IPR037066">
    <property type="entry name" value="Plug_dom_sf"/>
</dbReference>
<dbReference type="InterPro" id="IPR039426">
    <property type="entry name" value="TonB-dep_rcpt-like"/>
</dbReference>
<dbReference type="Pfam" id="PF13715">
    <property type="entry name" value="CarbopepD_reg_2"/>
    <property type="match status" value="1"/>
</dbReference>
<keyword evidence="1" id="KW-0812">Transmembrane</keyword>
<comment type="caution">
    <text evidence="2">The sequence shown here is derived from an EMBL/GenBank/DDBJ whole genome shotgun (WGS) entry which is preliminary data.</text>
</comment>
<dbReference type="EMBL" id="BMNR01000013">
    <property type="protein sequence ID" value="GGK35489.1"/>
    <property type="molecule type" value="Genomic_DNA"/>
</dbReference>
<keyword evidence="3" id="KW-1185">Reference proteome</keyword>
<dbReference type="PROSITE" id="PS52016">
    <property type="entry name" value="TONB_DEPENDENT_REC_3"/>
    <property type="match status" value="1"/>
</dbReference>
<evidence type="ECO:0000313" key="2">
    <source>
        <dbReference type="EMBL" id="GGK35489.1"/>
    </source>
</evidence>
<dbReference type="SUPFAM" id="SSF49464">
    <property type="entry name" value="Carboxypeptidase regulatory domain-like"/>
    <property type="match status" value="1"/>
</dbReference>
<gene>
    <name evidence="2" type="ORF">GCM10007962_32360</name>
</gene>
<proteinExistence type="inferred from homology"/>
<dbReference type="Proteomes" id="UP000612329">
    <property type="component" value="Unassembled WGS sequence"/>
</dbReference>
<accession>A0A8J3BSX4</accession>
<keyword evidence="1" id="KW-0472">Membrane</keyword>
<reference evidence="2" key="2">
    <citation type="submission" date="2020-09" db="EMBL/GenBank/DDBJ databases">
        <authorList>
            <person name="Sun Q."/>
            <person name="Ohkuma M."/>
        </authorList>
    </citation>
    <scope>NUCLEOTIDE SEQUENCE</scope>
    <source>
        <strain evidence="2">JCM 12862</strain>
    </source>
</reference>
<evidence type="ECO:0000256" key="1">
    <source>
        <dbReference type="PROSITE-ProRule" id="PRU01360"/>
    </source>
</evidence>
<dbReference type="RefSeq" id="WP_229669562.1">
    <property type="nucleotide sequence ID" value="NZ_BMNR01000013.1"/>
</dbReference>
<keyword evidence="1" id="KW-1134">Transmembrane beta strand</keyword>
<sequence>MLRTNYFFTLFFFCYCFTFQAQEKESLIDVIPALEARFEVKFSYSVNEVKGIVVNKPNKTETLNQIIEDLNANTLLNFKFLNERYITISQLDKTISICGRLVSSTDNAPLFGASVVINNSTKGTVTNEEGGFQLDNVALNETIVISFLGYETQAFAAKELWEGNGCKTIVLSEKNEALNEVLISKFLTTGLQKLIDGSTVLNTEKFGILPGLTDPDILQSIQALPGIESVNESIANINVRGGTNDQNLILWDGIKMYHAGHFFGLISAYNPNLTTKVIVTKNGTSSEFSDGVSSTISMLTKDKIGNEVSGGIGANLLSGDAFFEIPLSKKWAIHVSGRRSFTDFYKSPVYDKYFERSFQDSKLTTDGDNISESNRSSKFFFHDYTAKLLFDLNEKHKFRANVIGINNSLDYKESYIDNANKKESKTSRLKQQNIGAGVNWNGIWTSDFNTELSAFYSKYNVDAVDYRIETDQKLTQTNEVLETSVKLKTNYKINNNLNLLNGYQFDEIGILNGTTVSAPSYERTKKDVLLNHAFFTEAEFKNNATYFRLGVRVNYFQKFNKTIIEPRLNFRQKLNNQVAVKLQGEFKNQSATQIVDFQDDFLGVENRRWILANEQNKPNSESNQPYAQNIPISISKQASFGFDFHHNNLVLDVQGFYKLVKGITASNQGFYNSFQYKNASGSYTAKGVEFLINKTANRFSTWLSYTYSINDYEFKTFTPSVFPNNVDIRHSVSMAFNYDILENLKISIGGIWRSGKPYTKPVEGNETMQSGNTTVVNYGTPNGDNLDDFMRLDASFSYNFKMSQALKASLRAGVLNIMDRKNSINRYFKVDSNDSNSAILIDNKSLGLTPNLSFRIKF</sequence>
<organism evidence="2 3">
    <name type="scientific">Yeosuana aromativorans</name>
    <dbReference type="NCBI Taxonomy" id="288019"/>
    <lineage>
        <taxon>Bacteria</taxon>
        <taxon>Pseudomonadati</taxon>
        <taxon>Bacteroidota</taxon>
        <taxon>Flavobacteriia</taxon>
        <taxon>Flavobacteriales</taxon>
        <taxon>Flavobacteriaceae</taxon>
        <taxon>Yeosuana</taxon>
    </lineage>
</organism>
<dbReference type="Gene3D" id="2.170.130.10">
    <property type="entry name" value="TonB-dependent receptor, plug domain"/>
    <property type="match status" value="1"/>
</dbReference>
<name>A0A8J3BSX4_9FLAO</name>
<dbReference type="SUPFAM" id="SSF56935">
    <property type="entry name" value="Porins"/>
    <property type="match status" value="1"/>
</dbReference>